<proteinExistence type="predicted"/>
<accession>A0A3D9ICC0</accession>
<dbReference type="Proteomes" id="UP000256977">
    <property type="component" value="Unassembled WGS sequence"/>
</dbReference>
<reference evidence="1 2" key="1">
    <citation type="submission" date="2018-07" db="EMBL/GenBank/DDBJ databases">
        <title>Genomic Encyclopedia of Type Strains, Phase III (KMG-III): the genomes of soil and plant-associated and newly described type strains.</title>
        <authorList>
            <person name="Whitman W."/>
        </authorList>
    </citation>
    <scope>NUCLEOTIDE SEQUENCE [LARGE SCALE GENOMIC DNA]</scope>
    <source>
        <strain evidence="1 2">CECT 7287</strain>
    </source>
</reference>
<name>A0A3D9ICC0_9BACL</name>
<comment type="caution">
    <text evidence="1">The sequence shown here is derived from an EMBL/GenBank/DDBJ whole genome shotgun (WGS) entry which is preliminary data.</text>
</comment>
<evidence type="ECO:0000313" key="1">
    <source>
        <dbReference type="EMBL" id="RED59412.1"/>
    </source>
</evidence>
<organism evidence="1 2">
    <name type="scientific">Cohnella phaseoli</name>
    <dbReference type="NCBI Taxonomy" id="456490"/>
    <lineage>
        <taxon>Bacteria</taxon>
        <taxon>Bacillati</taxon>
        <taxon>Bacillota</taxon>
        <taxon>Bacilli</taxon>
        <taxon>Bacillales</taxon>
        <taxon>Paenibacillaceae</taxon>
        <taxon>Cohnella</taxon>
    </lineage>
</organism>
<protein>
    <submittedName>
        <fullName evidence="1">Uncharacterized protein</fullName>
    </submittedName>
</protein>
<gene>
    <name evidence="1" type="ORF">DFP98_1315</name>
</gene>
<evidence type="ECO:0000313" key="2">
    <source>
        <dbReference type="Proteomes" id="UP000256977"/>
    </source>
</evidence>
<keyword evidence="2" id="KW-1185">Reference proteome</keyword>
<dbReference type="EMBL" id="QRDZ01000031">
    <property type="protein sequence ID" value="RED59412.1"/>
    <property type="molecule type" value="Genomic_DNA"/>
</dbReference>
<dbReference type="AlphaFoldDB" id="A0A3D9ICC0"/>
<sequence>MAKGSAKEMLSIIGALELKEGQLDLQKRERCASP</sequence>